<name>A0A8S1PN51_9CILI</name>
<dbReference type="OrthoDB" id="308992at2759"/>
<evidence type="ECO:0000313" key="4">
    <source>
        <dbReference type="Proteomes" id="UP000692954"/>
    </source>
</evidence>
<evidence type="ECO:0000256" key="2">
    <source>
        <dbReference type="SAM" id="MobiDB-lite"/>
    </source>
</evidence>
<evidence type="ECO:0000256" key="1">
    <source>
        <dbReference type="SAM" id="Coils"/>
    </source>
</evidence>
<evidence type="ECO:0000313" key="3">
    <source>
        <dbReference type="EMBL" id="CAD8104093.1"/>
    </source>
</evidence>
<accession>A0A8S1PN51</accession>
<keyword evidence="4" id="KW-1185">Reference proteome</keyword>
<feature type="coiled-coil region" evidence="1">
    <location>
        <begin position="207"/>
        <end position="234"/>
    </location>
</feature>
<keyword evidence="1" id="KW-0175">Coiled coil</keyword>
<comment type="caution">
    <text evidence="3">The sequence shown here is derived from an EMBL/GenBank/DDBJ whole genome shotgun (WGS) entry which is preliminary data.</text>
</comment>
<organism evidence="3 4">
    <name type="scientific">Paramecium sonneborni</name>
    <dbReference type="NCBI Taxonomy" id="65129"/>
    <lineage>
        <taxon>Eukaryota</taxon>
        <taxon>Sar</taxon>
        <taxon>Alveolata</taxon>
        <taxon>Ciliophora</taxon>
        <taxon>Intramacronucleata</taxon>
        <taxon>Oligohymenophorea</taxon>
        <taxon>Peniculida</taxon>
        <taxon>Parameciidae</taxon>
        <taxon>Paramecium</taxon>
    </lineage>
</organism>
<sequence>MTQNLQDYAQQLVNISISDEEDLVNCSPIRQSNYQTVVTQGQPSAKKSIANSVKGQAKSTTSKTTKKQSGVKSTKDKTKEMKEQFEEQAKQLKWYQEEYQRLKDQKKQLKEEKTQYLLTINTYKTKLEQSIGNEKRLHQQLNEQMDLTRQALKQANDAQIGLEQNKQNFLQQQQMEDLVRQRQKEELEYQYQKKLDQSVKQAIADAESKYELRVHQMNKELDVLRQENIELHKRLMQNETNKKHIYVQSELDQLKTKYLTTKG</sequence>
<reference evidence="3" key="1">
    <citation type="submission" date="2021-01" db="EMBL/GenBank/DDBJ databases">
        <authorList>
            <consortium name="Genoscope - CEA"/>
            <person name="William W."/>
        </authorList>
    </citation>
    <scope>NUCLEOTIDE SEQUENCE</scope>
</reference>
<gene>
    <name evidence="3" type="ORF">PSON_ATCC_30995.1.T0810176</name>
</gene>
<feature type="compositionally biased region" description="Low complexity" evidence="2">
    <location>
        <begin position="54"/>
        <end position="72"/>
    </location>
</feature>
<proteinExistence type="predicted"/>
<feature type="compositionally biased region" description="Polar residues" evidence="2">
    <location>
        <begin position="41"/>
        <end position="53"/>
    </location>
</feature>
<dbReference type="Proteomes" id="UP000692954">
    <property type="component" value="Unassembled WGS sequence"/>
</dbReference>
<dbReference type="EMBL" id="CAJJDN010000081">
    <property type="protein sequence ID" value="CAD8104093.1"/>
    <property type="molecule type" value="Genomic_DNA"/>
</dbReference>
<feature type="region of interest" description="Disordered" evidence="2">
    <location>
        <begin position="41"/>
        <end position="80"/>
    </location>
</feature>
<dbReference type="AlphaFoldDB" id="A0A8S1PN51"/>
<protein>
    <submittedName>
        <fullName evidence="3">Uncharacterized protein</fullName>
    </submittedName>
</protein>